<protein>
    <submittedName>
        <fullName evidence="1">Uncharacterized protein</fullName>
    </submittedName>
</protein>
<proteinExistence type="predicted"/>
<dbReference type="EnsemblMetazoa" id="AFUN014631-RA">
    <property type="protein sequence ID" value="AFUN014631-PA"/>
    <property type="gene ID" value="AFUN014631"/>
</dbReference>
<organism evidence="1">
    <name type="scientific">Anopheles funestus</name>
    <name type="common">African malaria mosquito</name>
    <dbReference type="NCBI Taxonomy" id="62324"/>
    <lineage>
        <taxon>Eukaryota</taxon>
        <taxon>Metazoa</taxon>
        <taxon>Ecdysozoa</taxon>
        <taxon>Arthropoda</taxon>
        <taxon>Hexapoda</taxon>
        <taxon>Insecta</taxon>
        <taxon>Pterygota</taxon>
        <taxon>Neoptera</taxon>
        <taxon>Endopterygota</taxon>
        <taxon>Diptera</taxon>
        <taxon>Nematocera</taxon>
        <taxon>Culicoidea</taxon>
        <taxon>Culicidae</taxon>
        <taxon>Anophelinae</taxon>
        <taxon>Anopheles</taxon>
    </lineage>
</organism>
<evidence type="ECO:0000313" key="1">
    <source>
        <dbReference type="EnsemblMetazoa" id="AFUN014631-PA"/>
    </source>
</evidence>
<sequence>MSITFFVRQGKRGRIKMAREQEKPGQQIMLMGFKMNITVVTINVY</sequence>
<reference evidence="1" key="1">
    <citation type="submission" date="2020-05" db="UniProtKB">
        <authorList>
            <consortium name="EnsemblMetazoa"/>
        </authorList>
    </citation>
    <scope>IDENTIFICATION</scope>
    <source>
        <strain evidence="1">FUMOZ</strain>
    </source>
</reference>
<dbReference type="AlphaFoldDB" id="A0A182S2E9"/>
<name>A0A182S2E9_ANOFN</name>
<dbReference type="VEuPathDB" id="VectorBase:AFUN014631"/>
<accession>A0A182S2E9</accession>